<dbReference type="EC" id="5.4.99.25" evidence="5"/>
<comment type="similarity">
    <text evidence="2 5">Belongs to the pseudouridine synthase TruB family. Type 1 subfamily.</text>
</comment>
<name>A0ABV8JMA0_9BACL</name>
<proteinExistence type="inferred from homology"/>
<dbReference type="Proteomes" id="UP001595843">
    <property type="component" value="Unassembled WGS sequence"/>
</dbReference>
<keyword evidence="9" id="KW-1185">Reference proteome</keyword>
<evidence type="ECO:0000259" key="6">
    <source>
        <dbReference type="Pfam" id="PF01509"/>
    </source>
</evidence>
<reference evidence="9" key="1">
    <citation type="journal article" date="2019" name="Int. J. Syst. Evol. Microbiol.">
        <title>The Global Catalogue of Microorganisms (GCM) 10K type strain sequencing project: providing services to taxonomists for standard genome sequencing and annotation.</title>
        <authorList>
            <consortium name="The Broad Institute Genomics Platform"/>
            <consortium name="The Broad Institute Genome Sequencing Center for Infectious Disease"/>
            <person name="Wu L."/>
            <person name="Ma J."/>
        </authorList>
    </citation>
    <scope>NUCLEOTIDE SEQUENCE [LARGE SCALE GENOMIC DNA]</scope>
    <source>
        <strain evidence="9">IBRC-M 10813</strain>
    </source>
</reference>
<evidence type="ECO:0000256" key="5">
    <source>
        <dbReference type="HAMAP-Rule" id="MF_01080"/>
    </source>
</evidence>
<feature type="domain" description="Pseudouridine synthase II N-terminal" evidence="6">
    <location>
        <begin position="24"/>
        <end position="175"/>
    </location>
</feature>
<gene>
    <name evidence="5 8" type="primary">truB</name>
    <name evidence="8" type="ORF">ACFOUO_13835</name>
</gene>
<dbReference type="InterPro" id="IPR014780">
    <property type="entry name" value="tRNA_psdUridine_synth_TruB"/>
</dbReference>
<dbReference type="Pfam" id="PF01509">
    <property type="entry name" value="TruB_N"/>
    <property type="match status" value="1"/>
</dbReference>
<protein>
    <recommendedName>
        <fullName evidence="5">tRNA pseudouridine synthase B</fullName>
        <ecNumber evidence="5">5.4.99.25</ecNumber>
    </recommendedName>
    <alternativeName>
        <fullName evidence="5">tRNA pseudouridine(55) synthase</fullName>
        <shortName evidence="5">Psi55 synthase</shortName>
    </alternativeName>
    <alternativeName>
        <fullName evidence="5">tRNA pseudouridylate synthase</fullName>
    </alternativeName>
    <alternativeName>
        <fullName evidence="5">tRNA-uridine isomerase</fullName>
    </alternativeName>
</protein>
<accession>A0ABV8JMA0</accession>
<dbReference type="EMBL" id="JBHSAP010000018">
    <property type="protein sequence ID" value="MFC4077877.1"/>
    <property type="molecule type" value="Genomic_DNA"/>
</dbReference>
<evidence type="ECO:0000313" key="9">
    <source>
        <dbReference type="Proteomes" id="UP001595843"/>
    </source>
</evidence>
<evidence type="ECO:0000256" key="1">
    <source>
        <dbReference type="ARBA" id="ARBA00000385"/>
    </source>
</evidence>
<dbReference type="SUPFAM" id="SSF55120">
    <property type="entry name" value="Pseudouridine synthase"/>
    <property type="match status" value="1"/>
</dbReference>
<dbReference type="HAMAP" id="MF_01080">
    <property type="entry name" value="TruB_bact"/>
    <property type="match status" value="1"/>
</dbReference>
<comment type="function">
    <text evidence="5">Responsible for synthesis of pseudouridine from uracil-55 in the psi GC loop of transfer RNAs.</text>
</comment>
<dbReference type="Pfam" id="PF16198">
    <property type="entry name" value="TruB_C_2"/>
    <property type="match status" value="1"/>
</dbReference>
<evidence type="ECO:0000313" key="8">
    <source>
        <dbReference type="EMBL" id="MFC4077877.1"/>
    </source>
</evidence>
<dbReference type="InterPro" id="IPR020103">
    <property type="entry name" value="PsdUridine_synth_cat_dom_sf"/>
</dbReference>
<dbReference type="GO" id="GO:0160148">
    <property type="term" value="F:tRNA pseudouridine(55) synthase activity"/>
    <property type="evidence" value="ECO:0007669"/>
    <property type="project" value="UniProtKB-EC"/>
</dbReference>
<dbReference type="CDD" id="cd02573">
    <property type="entry name" value="PseudoU_synth_EcTruB"/>
    <property type="match status" value="1"/>
</dbReference>
<dbReference type="NCBIfam" id="TIGR00431">
    <property type="entry name" value="TruB"/>
    <property type="match status" value="1"/>
</dbReference>
<dbReference type="RefSeq" id="WP_380705713.1">
    <property type="nucleotide sequence ID" value="NZ_JBHSAP010000018.1"/>
</dbReference>
<dbReference type="InterPro" id="IPR002501">
    <property type="entry name" value="PsdUridine_synth_N"/>
</dbReference>
<feature type="domain" description="tRNA pseudouridylate synthase B C-terminal" evidence="7">
    <location>
        <begin position="176"/>
        <end position="219"/>
    </location>
</feature>
<dbReference type="PANTHER" id="PTHR13767">
    <property type="entry name" value="TRNA-PSEUDOURIDINE SYNTHASE"/>
    <property type="match status" value="1"/>
</dbReference>
<evidence type="ECO:0000256" key="4">
    <source>
        <dbReference type="ARBA" id="ARBA00023235"/>
    </source>
</evidence>
<feature type="active site" description="Nucleophile" evidence="5">
    <location>
        <position position="39"/>
    </location>
</feature>
<comment type="caution">
    <text evidence="8">The sequence shown here is derived from an EMBL/GenBank/DDBJ whole genome shotgun (WGS) entry which is preliminary data.</text>
</comment>
<dbReference type="Gene3D" id="3.30.2350.10">
    <property type="entry name" value="Pseudouridine synthase"/>
    <property type="match status" value="1"/>
</dbReference>
<evidence type="ECO:0000259" key="7">
    <source>
        <dbReference type="Pfam" id="PF16198"/>
    </source>
</evidence>
<dbReference type="InterPro" id="IPR032819">
    <property type="entry name" value="TruB_C"/>
</dbReference>
<sequence length="301" mass="33219">MLHGVIPVRKAPGMTSHDVVSRLRRLAGQKRVGHTGTLDPDVEGVLPVCLGQATRIAEYIQQMPKRYLGTLVLGVSTDTQDASGQLIAQVAKVECSPEEVDAAFARFTGEIEQVPPMYSAVKVGGRRLYDLAREGKEVERKPRRAIIHSLVRTGFEEGPHPRVNFDVRCSKGTYIRTLCADIGDSLGVPAHMSHLTRVESGPFTLEDSVSLEELEAIAARGNWEDVMAAPGDTLVHFPALLLPDEDYDALMNGGSVEWEEAFSLLPGGRLLRVYTEDGRFCGLYRQVDERTAHPEKVFRAW</sequence>
<evidence type="ECO:0000256" key="2">
    <source>
        <dbReference type="ARBA" id="ARBA00005642"/>
    </source>
</evidence>
<dbReference type="PANTHER" id="PTHR13767:SF2">
    <property type="entry name" value="PSEUDOURIDYLATE SYNTHASE TRUB1"/>
    <property type="match status" value="1"/>
</dbReference>
<keyword evidence="3 5" id="KW-0819">tRNA processing</keyword>
<evidence type="ECO:0000256" key="3">
    <source>
        <dbReference type="ARBA" id="ARBA00022694"/>
    </source>
</evidence>
<keyword evidence="4 5" id="KW-0413">Isomerase</keyword>
<comment type="catalytic activity">
    <reaction evidence="1 5">
        <text>uridine(55) in tRNA = pseudouridine(55) in tRNA</text>
        <dbReference type="Rhea" id="RHEA:42532"/>
        <dbReference type="Rhea" id="RHEA-COMP:10101"/>
        <dbReference type="Rhea" id="RHEA-COMP:10102"/>
        <dbReference type="ChEBI" id="CHEBI:65314"/>
        <dbReference type="ChEBI" id="CHEBI:65315"/>
        <dbReference type="EC" id="5.4.99.25"/>
    </reaction>
</comment>
<organism evidence="8 9">
    <name type="scientific">Salinithrix halophila</name>
    <dbReference type="NCBI Taxonomy" id="1485204"/>
    <lineage>
        <taxon>Bacteria</taxon>
        <taxon>Bacillati</taxon>
        <taxon>Bacillota</taxon>
        <taxon>Bacilli</taxon>
        <taxon>Bacillales</taxon>
        <taxon>Thermoactinomycetaceae</taxon>
        <taxon>Salinithrix</taxon>
    </lineage>
</organism>